<protein>
    <recommendedName>
        <fullName evidence="6">OmpH family outer membrane protein</fullName>
    </recommendedName>
</protein>
<keyword evidence="2" id="KW-0732">Signal</keyword>
<dbReference type="Pfam" id="PF03938">
    <property type="entry name" value="OmpH"/>
    <property type="match status" value="1"/>
</dbReference>
<dbReference type="GO" id="GO:0050821">
    <property type="term" value="P:protein stabilization"/>
    <property type="evidence" value="ECO:0007669"/>
    <property type="project" value="TreeGrafter"/>
</dbReference>
<dbReference type="PANTHER" id="PTHR35089">
    <property type="entry name" value="CHAPERONE PROTEIN SKP"/>
    <property type="match status" value="1"/>
</dbReference>
<dbReference type="Proteomes" id="UP000216998">
    <property type="component" value="Unassembled WGS sequence"/>
</dbReference>
<keyword evidence="5" id="KW-1185">Reference proteome</keyword>
<evidence type="ECO:0008006" key="6">
    <source>
        <dbReference type="Google" id="ProtNLM"/>
    </source>
</evidence>
<evidence type="ECO:0000256" key="2">
    <source>
        <dbReference type="ARBA" id="ARBA00022729"/>
    </source>
</evidence>
<name>A0A255YW75_9PROT</name>
<dbReference type="PANTHER" id="PTHR35089:SF1">
    <property type="entry name" value="CHAPERONE PROTEIN SKP"/>
    <property type="match status" value="1"/>
</dbReference>
<gene>
    <name evidence="4" type="ORF">CHU95_13895</name>
</gene>
<dbReference type="AlphaFoldDB" id="A0A255YW75"/>
<dbReference type="EMBL" id="NOXU01000030">
    <property type="protein sequence ID" value="OYQ33486.1"/>
    <property type="molecule type" value="Genomic_DNA"/>
</dbReference>
<accession>A0A255YW75</accession>
<keyword evidence="3" id="KW-0175">Coiled coil</keyword>
<evidence type="ECO:0000313" key="4">
    <source>
        <dbReference type="EMBL" id="OYQ33486.1"/>
    </source>
</evidence>
<dbReference type="SMART" id="SM00935">
    <property type="entry name" value="OmpH"/>
    <property type="match status" value="1"/>
</dbReference>
<evidence type="ECO:0000313" key="5">
    <source>
        <dbReference type="Proteomes" id="UP000216998"/>
    </source>
</evidence>
<reference evidence="4 5" key="1">
    <citation type="submission" date="2017-07" db="EMBL/GenBank/DDBJ databases">
        <title>Niveispirillum cyanobacteriorum sp. nov., isolated from cyanobacterial aggregates in a eutrophic lake.</title>
        <authorList>
            <person name="Cai H."/>
        </authorList>
    </citation>
    <scope>NUCLEOTIDE SEQUENCE [LARGE SCALE GENOMIC DNA]</scope>
    <source>
        <strain evidence="5">TH1-14</strain>
    </source>
</reference>
<organism evidence="4 5">
    <name type="scientific">Niveispirillum lacus</name>
    <dbReference type="NCBI Taxonomy" id="1981099"/>
    <lineage>
        <taxon>Bacteria</taxon>
        <taxon>Pseudomonadati</taxon>
        <taxon>Pseudomonadota</taxon>
        <taxon>Alphaproteobacteria</taxon>
        <taxon>Rhodospirillales</taxon>
        <taxon>Azospirillaceae</taxon>
        <taxon>Niveispirillum</taxon>
    </lineage>
</organism>
<dbReference type="Gene3D" id="3.30.910.20">
    <property type="entry name" value="Skp domain"/>
    <property type="match status" value="1"/>
</dbReference>
<dbReference type="GO" id="GO:0005829">
    <property type="term" value="C:cytosol"/>
    <property type="evidence" value="ECO:0007669"/>
    <property type="project" value="TreeGrafter"/>
</dbReference>
<dbReference type="InterPro" id="IPR005632">
    <property type="entry name" value="Chaperone_Skp"/>
</dbReference>
<comment type="caution">
    <text evidence="4">The sequence shown here is derived from an EMBL/GenBank/DDBJ whole genome shotgun (WGS) entry which is preliminary data.</text>
</comment>
<dbReference type="SUPFAM" id="SSF111384">
    <property type="entry name" value="OmpH-like"/>
    <property type="match status" value="1"/>
</dbReference>
<proteinExistence type="inferred from homology"/>
<comment type="similarity">
    <text evidence="1">Belongs to the Skp family.</text>
</comment>
<feature type="coiled-coil region" evidence="3">
    <location>
        <begin position="75"/>
        <end position="116"/>
    </location>
</feature>
<evidence type="ECO:0000256" key="3">
    <source>
        <dbReference type="SAM" id="Coils"/>
    </source>
</evidence>
<dbReference type="GO" id="GO:0051082">
    <property type="term" value="F:unfolded protein binding"/>
    <property type="evidence" value="ECO:0007669"/>
    <property type="project" value="InterPro"/>
</dbReference>
<sequence length="210" mass="23274">MQLRYPVLTGERALVRRSIALLFAGLALLVGPAASYAQETTGVAQPASRRLPYAQVAVVDIPTILQQATAMRTIQQQLDVQKEQLQRDVAQQQEGLRQAEQELARLRQTVSVEEFDRKRTEFETQVSATGRALQERTRRLDIAFNQARNNVINTLDQVIAEVARESGATLVISRQFIVYQSGAAGDITAEVLERLNGRLPQVTVSVPPPT</sequence>
<evidence type="ECO:0000256" key="1">
    <source>
        <dbReference type="ARBA" id="ARBA00009091"/>
    </source>
</evidence>
<dbReference type="OrthoDB" id="8478823at2"/>
<dbReference type="InterPro" id="IPR024930">
    <property type="entry name" value="Skp_dom_sf"/>
</dbReference>